<reference evidence="1" key="1">
    <citation type="submission" date="2016-07" db="EMBL/GenBank/DDBJ databases">
        <authorList>
            <person name="Bretaudeau A."/>
        </authorList>
    </citation>
    <scope>NUCLEOTIDE SEQUENCE</scope>
    <source>
        <strain evidence="1">Rice</strain>
        <tissue evidence="1">Whole body</tissue>
    </source>
</reference>
<protein>
    <submittedName>
        <fullName evidence="1">SFRICE_025886</fullName>
    </submittedName>
</protein>
<gene>
    <name evidence="1" type="ORF">SFRICE_025886</name>
</gene>
<evidence type="ECO:0000313" key="1">
    <source>
        <dbReference type="EMBL" id="SOQ38602.1"/>
    </source>
</evidence>
<organism evidence="1">
    <name type="scientific">Spodoptera frugiperda</name>
    <name type="common">Fall armyworm</name>
    <dbReference type="NCBI Taxonomy" id="7108"/>
    <lineage>
        <taxon>Eukaryota</taxon>
        <taxon>Metazoa</taxon>
        <taxon>Ecdysozoa</taxon>
        <taxon>Arthropoda</taxon>
        <taxon>Hexapoda</taxon>
        <taxon>Insecta</taxon>
        <taxon>Pterygota</taxon>
        <taxon>Neoptera</taxon>
        <taxon>Endopterygota</taxon>
        <taxon>Lepidoptera</taxon>
        <taxon>Glossata</taxon>
        <taxon>Ditrysia</taxon>
        <taxon>Noctuoidea</taxon>
        <taxon>Noctuidae</taxon>
        <taxon>Amphipyrinae</taxon>
        <taxon>Spodoptera</taxon>
    </lineage>
</organism>
<dbReference type="AlphaFoldDB" id="A0A2H1VDW5"/>
<sequence length="152" mass="16392">MVLIFFFEGTKPSNDFSRLGGENHSMSSLALGEARGSVRLILTKNQPVPTPAFRAEALVNPLGSPQLAVTCHVTLPRHSIARYGNVAVRRRVTSSFFLVGKNRPMSSPALGVVKGSARLLLTKNYPVASPALSRSPGNLLRCQQLKIIVVEA</sequence>
<proteinExistence type="predicted"/>
<name>A0A2H1VDW5_SPOFR</name>
<accession>A0A2H1VDW5</accession>
<dbReference type="EMBL" id="ODYU01001844">
    <property type="protein sequence ID" value="SOQ38602.1"/>
    <property type="molecule type" value="Genomic_DNA"/>
</dbReference>